<dbReference type="PROSITE" id="PS51123">
    <property type="entry name" value="OMPA_2"/>
    <property type="match status" value="1"/>
</dbReference>
<feature type="domain" description="OmpA-like" evidence="9">
    <location>
        <begin position="132"/>
        <end position="252"/>
    </location>
</feature>
<proteinExistence type="inferred from homology"/>
<sequence>MSVRQRRRVPRTDENHVDERWMASYLDMVTVLMCMFIVLFAMSTVDQKKFAALRESLATGFGQTVSDTTDVSEGLIVPEELMDEKGEGFVPDANTVRAETELQNLEDLRDRMVAALEAQGLRDTVSFTIDERGLTVRLVGGETFFTTNSAELSTMAVRVLDTLGTVIVDVPNQVSVEGHADYRKSVAPFPTNWELSSGRATEVLRHLVEDCQVPGARVKSVGYGATRPIAEGKSDSDLALNRRVDIVVLSDESEAVRDLMARLMEARPTS</sequence>
<dbReference type="PANTHER" id="PTHR30329:SF21">
    <property type="entry name" value="LIPOPROTEIN YIAD-RELATED"/>
    <property type="match status" value="1"/>
</dbReference>
<evidence type="ECO:0000313" key="10">
    <source>
        <dbReference type="EMBL" id="PFG30598.1"/>
    </source>
</evidence>
<keyword evidence="5 8" id="KW-1133">Transmembrane helix</keyword>
<evidence type="ECO:0000256" key="4">
    <source>
        <dbReference type="ARBA" id="ARBA00022692"/>
    </source>
</evidence>
<dbReference type="SUPFAM" id="SSF103088">
    <property type="entry name" value="OmpA-like"/>
    <property type="match status" value="1"/>
</dbReference>
<feature type="transmembrane region" description="Helical" evidence="8">
    <location>
        <begin position="21"/>
        <end position="42"/>
    </location>
</feature>
<gene>
    <name evidence="10" type="ORF">ATJ78_1533</name>
</gene>
<evidence type="ECO:0000256" key="3">
    <source>
        <dbReference type="ARBA" id="ARBA00022475"/>
    </source>
</evidence>
<dbReference type="InterPro" id="IPR006665">
    <property type="entry name" value="OmpA-like"/>
</dbReference>
<keyword evidence="3" id="KW-1003">Cell membrane</keyword>
<dbReference type="InterPro" id="IPR036737">
    <property type="entry name" value="OmpA-like_sf"/>
</dbReference>
<dbReference type="RefSeq" id="WP_098407033.1">
    <property type="nucleotide sequence ID" value="NZ_PDJE01000001.1"/>
</dbReference>
<comment type="similarity">
    <text evidence="2">Belongs to the MotB family.</text>
</comment>
<evidence type="ECO:0000256" key="7">
    <source>
        <dbReference type="PROSITE-ProRule" id="PRU00473"/>
    </source>
</evidence>
<name>A0A2A9DV87_9MICO</name>
<dbReference type="Proteomes" id="UP000221369">
    <property type="component" value="Unassembled WGS sequence"/>
</dbReference>
<dbReference type="Pfam" id="PF13677">
    <property type="entry name" value="MotB_plug"/>
    <property type="match status" value="1"/>
</dbReference>
<dbReference type="InterPro" id="IPR050330">
    <property type="entry name" value="Bact_OuterMem_StrucFunc"/>
</dbReference>
<organism evidence="10 11">
    <name type="scientific">Paramicrobacterium agarici</name>
    <dbReference type="NCBI Taxonomy" id="630514"/>
    <lineage>
        <taxon>Bacteria</taxon>
        <taxon>Bacillati</taxon>
        <taxon>Actinomycetota</taxon>
        <taxon>Actinomycetes</taxon>
        <taxon>Micrococcales</taxon>
        <taxon>Microbacteriaceae</taxon>
        <taxon>Paramicrobacterium</taxon>
    </lineage>
</organism>
<evidence type="ECO:0000256" key="2">
    <source>
        <dbReference type="ARBA" id="ARBA00008914"/>
    </source>
</evidence>
<dbReference type="OrthoDB" id="9815217at2"/>
<accession>A0A2A9DV87</accession>
<evidence type="ECO:0000256" key="6">
    <source>
        <dbReference type="ARBA" id="ARBA00023136"/>
    </source>
</evidence>
<protein>
    <submittedName>
        <fullName evidence="10">Chemotaxis protein MotB</fullName>
    </submittedName>
</protein>
<keyword evidence="4 8" id="KW-0812">Transmembrane</keyword>
<dbReference type="Gene3D" id="3.30.1330.60">
    <property type="entry name" value="OmpA-like domain"/>
    <property type="match status" value="1"/>
</dbReference>
<evidence type="ECO:0000256" key="1">
    <source>
        <dbReference type="ARBA" id="ARBA00004162"/>
    </source>
</evidence>
<dbReference type="CDD" id="cd07185">
    <property type="entry name" value="OmpA_C-like"/>
    <property type="match status" value="1"/>
</dbReference>
<comment type="caution">
    <text evidence="10">The sequence shown here is derived from an EMBL/GenBank/DDBJ whole genome shotgun (WGS) entry which is preliminary data.</text>
</comment>
<dbReference type="PANTHER" id="PTHR30329">
    <property type="entry name" value="STATOR ELEMENT OF FLAGELLAR MOTOR COMPLEX"/>
    <property type="match status" value="1"/>
</dbReference>
<keyword evidence="11" id="KW-1185">Reference proteome</keyword>
<comment type="subcellular location">
    <subcellularLocation>
        <location evidence="1">Cell membrane</location>
        <topology evidence="1">Single-pass membrane protein</topology>
    </subcellularLocation>
</comment>
<evidence type="ECO:0000259" key="9">
    <source>
        <dbReference type="PROSITE" id="PS51123"/>
    </source>
</evidence>
<evidence type="ECO:0000256" key="5">
    <source>
        <dbReference type="ARBA" id="ARBA00022989"/>
    </source>
</evidence>
<evidence type="ECO:0000313" key="11">
    <source>
        <dbReference type="Proteomes" id="UP000221369"/>
    </source>
</evidence>
<keyword evidence="6 7" id="KW-0472">Membrane</keyword>
<dbReference type="AlphaFoldDB" id="A0A2A9DV87"/>
<dbReference type="EMBL" id="PDJE01000001">
    <property type="protein sequence ID" value="PFG30598.1"/>
    <property type="molecule type" value="Genomic_DNA"/>
</dbReference>
<dbReference type="InterPro" id="IPR025713">
    <property type="entry name" value="MotB-like_N_dom"/>
</dbReference>
<reference evidence="10 11" key="1">
    <citation type="submission" date="2017-10" db="EMBL/GenBank/DDBJ databases">
        <title>Sequencing the genomes of 1000 actinobacteria strains.</title>
        <authorList>
            <person name="Klenk H.-P."/>
        </authorList>
    </citation>
    <scope>NUCLEOTIDE SEQUENCE [LARGE SCALE GENOMIC DNA]</scope>
    <source>
        <strain evidence="10 11">DSM 21798</strain>
    </source>
</reference>
<evidence type="ECO:0000256" key="8">
    <source>
        <dbReference type="SAM" id="Phobius"/>
    </source>
</evidence>
<dbReference type="Pfam" id="PF00691">
    <property type="entry name" value="OmpA"/>
    <property type="match status" value="1"/>
</dbReference>
<dbReference type="GO" id="GO:0005886">
    <property type="term" value="C:plasma membrane"/>
    <property type="evidence" value="ECO:0007669"/>
    <property type="project" value="UniProtKB-SubCell"/>
</dbReference>